<keyword evidence="1 7" id="KW-1003">Cell membrane</keyword>
<dbReference type="GO" id="GO:0043093">
    <property type="term" value="P:FtsZ-dependent cytokinesis"/>
    <property type="evidence" value="ECO:0007669"/>
    <property type="project" value="UniProtKB-UniRule"/>
</dbReference>
<reference evidence="9" key="2">
    <citation type="submission" date="2017-06" db="EMBL/GenBank/DDBJ databases">
        <authorList>
            <person name="Kim H.J."/>
            <person name="Triplett B.A."/>
        </authorList>
    </citation>
    <scope>NUCLEOTIDE SEQUENCE [LARGE SCALE GENOMIC DNA]</scope>
    <source>
        <strain evidence="9">Kingella_eburonensis</strain>
    </source>
</reference>
<organism evidence="8">
    <name type="scientific">Kingella negevensis</name>
    <dbReference type="NCBI Taxonomy" id="1522312"/>
    <lineage>
        <taxon>Bacteria</taxon>
        <taxon>Pseudomonadati</taxon>
        <taxon>Pseudomonadota</taxon>
        <taxon>Betaproteobacteria</taxon>
        <taxon>Neisseriales</taxon>
        <taxon>Neisseriaceae</taxon>
        <taxon>Kingella</taxon>
    </lineage>
</organism>
<evidence type="ECO:0000256" key="7">
    <source>
        <dbReference type="HAMAP-Rule" id="MF_00599"/>
    </source>
</evidence>
<evidence type="ECO:0000313" key="8">
    <source>
        <dbReference type="EMBL" id="SMQ11865.1"/>
    </source>
</evidence>
<dbReference type="Pfam" id="PF04977">
    <property type="entry name" value="DivIC"/>
    <property type="match status" value="1"/>
</dbReference>
<proteinExistence type="inferred from homology"/>
<dbReference type="PANTHER" id="PTHR37485">
    <property type="entry name" value="CELL DIVISION PROTEIN FTSB"/>
    <property type="match status" value="1"/>
</dbReference>
<evidence type="ECO:0000256" key="1">
    <source>
        <dbReference type="ARBA" id="ARBA00022475"/>
    </source>
</evidence>
<evidence type="ECO:0000313" key="9">
    <source>
        <dbReference type="EMBL" id="SNB54378.1"/>
    </source>
</evidence>
<feature type="topological domain" description="Cytoplasmic" evidence="7">
    <location>
        <begin position="1"/>
        <end position="10"/>
    </location>
</feature>
<evidence type="ECO:0000256" key="5">
    <source>
        <dbReference type="ARBA" id="ARBA00023136"/>
    </source>
</evidence>
<reference evidence="10" key="3">
    <citation type="submission" date="2017-06" db="EMBL/GenBank/DDBJ databases">
        <authorList>
            <person name="Laurent S."/>
        </authorList>
    </citation>
    <scope>NUCLEOTIDE SEQUENCE [LARGE SCALE GENOMIC DNA]</scope>
</reference>
<dbReference type="InterPro" id="IPR007060">
    <property type="entry name" value="FtsL/DivIC"/>
</dbReference>
<evidence type="ECO:0000256" key="6">
    <source>
        <dbReference type="ARBA" id="ARBA00023306"/>
    </source>
</evidence>
<dbReference type="AlphaFoldDB" id="A0A238HDR1"/>
<evidence type="ECO:0000256" key="2">
    <source>
        <dbReference type="ARBA" id="ARBA00022618"/>
    </source>
</evidence>
<reference evidence="8" key="1">
    <citation type="submission" date="2017-05" db="EMBL/GenBank/DDBJ databases">
        <authorList>
            <person name="Song R."/>
            <person name="Chenine A.L."/>
            <person name="Ruprecht R.M."/>
        </authorList>
    </citation>
    <scope>NUCLEOTIDE SEQUENCE</scope>
    <source>
        <strain evidence="8">Kingella_eburonensis</strain>
    </source>
</reference>
<dbReference type="HAMAP" id="MF_00599">
    <property type="entry name" value="FtsB"/>
    <property type="match status" value="1"/>
</dbReference>
<accession>A0A238HDR1</accession>
<evidence type="ECO:0000256" key="4">
    <source>
        <dbReference type="ARBA" id="ARBA00022989"/>
    </source>
</evidence>
<feature type="coiled-coil region" evidence="7">
    <location>
        <begin position="39"/>
        <end position="73"/>
    </location>
</feature>
<protein>
    <recommendedName>
        <fullName evidence="7">Cell division protein FtsB</fullName>
    </recommendedName>
</protein>
<keyword evidence="6 7" id="KW-0131">Cell cycle</keyword>
<gene>
    <name evidence="7 8" type="primary">ftsB</name>
    <name evidence="9" type="ORF">KEBURONENSIS_00748</name>
    <name evidence="8" type="ORF">KEBURONENSIS_00869</name>
</gene>
<dbReference type="GO" id="GO:0032153">
    <property type="term" value="C:cell division site"/>
    <property type="evidence" value="ECO:0007669"/>
    <property type="project" value="UniProtKB-UniRule"/>
</dbReference>
<dbReference type="InterPro" id="IPR023081">
    <property type="entry name" value="Cell_div_FtsB"/>
</dbReference>
<keyword evidence="10" id="KW-1185">Reference proteome</keyword>
<dbReference type="GO" id="GO:0005886">
    <property type="term" value="C:plasma membrane"/>
    <property type="evidence" value="ECO:0007669"/>
    <property type="project" value="UniProtKB-SubCell"/>
</dbReference>
<comment type="function">
    <text evidence="7">Essential cell division protein. May link together the upstream cell division proteins, which are predominantly cytoplasmic, with the downstream cell division proteins, which are predominantly periplasmic.</text>
</comment>
<sequence>MLKKGAKMRWITWAMIVTLCALQYQIWVSNGGTGLRGQYAEMEQKAEGIKQQNKNTRRENAILRSEINDLQNGYNAVSELARNNMGYIEEGEVFYTLKPQ</sequence>
<name>A0A238HDR1_9NEIS</name>
<comment type="subcellular location">
    <subcellularLocation>
        <location evidence="7">Cell inner membrane</location>
        <topology evidence="7">Single-pass type II membrane protein</topology>
    </subcellularLocation>
    <text evidence="7">Localizes to the division septum.</text>
</comment>
<keyword evidence="3 7" id="KW-0812">Transmembrane</keyword>
<comment type="subunit">
    <text evidence="7">Part of a complex composed of FtsB, FtsL and FtsQ.</text>
</comment>
<keyword evidence="2 7" id="KW-0132">Cell division</keyword>
<dbReference type="GO" id="GO:0030428">
    <property type="term" value="C:cell septum"/>
    <property type="evidence" value="ECO:0007669"/>
    <property type="project" value="TreeGrafter"/>
</dbReference>
<dbReference type="EMBL" id="FXUV02000002">
    <property type="protein sequence ID" value="SNB54378.1"/>
    <property type="molecule type" value="Genomic_DNA"/>
</dbReference>
<keyword evidence="7" id="KW-0175">Coiled coil</keyword>
<dbReference type="Proteomes" id="UP000215450">
    <property type="component" value="Unassembled WGS sequence"/>
</dbReference>
<feature type="topological domain" description="Periplasmic" evidence="7">
    <location>
        <begin position="29"/>
        <end position="100"/>
    </location>
</feature>
<keyword evidence="7" id="KW-0997">Cell inner membrane</keyword>
<comment type="similarity">
    <text evidence="7">Belongs to the FtsB family.</text>
</comment>
<keyword evidence="4 7" id="KW-1133">Transmembrane helix</keyword>
<evidence type="ECO:0000313" key="10">
    <source>
        <dbReference type="Proteomes" id="UP000215450"/>
    </source>
</evidence>
<dbReference type="PANTHER" id="PTHR37485:SF1">
    <property type="entry name" value="CELL DIVISION PROTEIN FTSB"/>
    <property type="match status" value="1"/>
</dbReference>
<dbReference type="EMBL" id="FXUV01000010">
    <property type="protein sequence ID" value="SMQ11865.1"/>
    <property type="molecule type" value="Genomic_DNA"/>
</dbReference>
<evidence type="ECO:0000256" key="3">
    <source>
        <dbReference type="ARBA" id="ARBA00022692"/>
    </source>
</evidence>
<keyword evidence="5 7" id="KW-0472">Membrane</keyword>
<dbReference type="STRING" id="1522312.GCA_900177895_01273"/>